<comment type="caution">
    <text evidence="4">The sequence shown here is derived from an EMBL/GenBank/DDBJ whole genome shotgun (WGS) entry which is preliminary data.</text>
</comment>
<dbReference type="OrthoDB" id="3365224at2759"/>
<sequence>MGGDEKGDDHWSNFGNLLSFQKKKRFLFDVELQIIRVVSLPYNGGKFFFKIRLLNGGNHTYTSDERFEINENKVEIDKSDHFPCKMYARTDTLALDSCMCRISIRKEGRVGKGYEKIGYYDLDLASYAGCGKELKACLLYAYESQKNNPANAYLEIKISCTMKANETITDPLFKRPYADHPYTERVQIKNDTNVSNSQINNPQIDSSDSTDTSTTQLQQSQIQKHPPGHSRQASKSSMKSLLSNHSTSTNPPSAAISPTGSTSEKCHQRQASDDSTQSTDSVRKAVKCRRAPYFDEFGDIQRRLHATRVDANEIVNNVMLKNAKTIQDTKGFLCLIYNEDGSTRVGTSSKLQSSTNSLFVS</sequence>
<dbReference type="InterPro" id="IPR019448">
    <property type="entry name" value="NT-C2"/>
</dbReference>
<evidence type="ECO:0000313" key="5">
    <source>
        <dbReference type="EMBL" id="CAF3827027.1"/>
    </source>
</evidence>
<dbReference type="PANTHER" id="PTHR21456:SF1">
    <property type="entry name" value="C2 NT-TYPE DOMAIN-CONTAINING PROTEIN"/>
    <property type="match status" value="1"/>
</dbReference>
<feature type="region of interest" description="Disordered" evidence="2">
    <location>
        <begin position="189"/>
        <end position="283"/>
    </location>
</feature>
<dbReference type="Pfam" id="PF10358">
    <property type="entry name" value="NT-C2"/>
    <property type="match status" value="1"/>
</dbReference>
<evidence type="ECO:0000259" key="3">
    <source>
        <dbReference type="PROSITE" id="PS51840"/>
    </source>
</evidence>
<dbReference type="EMBL" id="CAJNOQ010004418">
    <property type="protein sequence ID" value="CAF1058309.1"/>
    <property type="molecule type" value="Genomic_DNA"/>
</dbReference>
<accession>A0A814KZS7</accession>
<proteinExistence type="inferred from homology"/>
<dbReference type="InterPro" id="IPR039931">
    <property type="entry name" value="EEIG1/2-like"/>
</dbReference>
<comment type="similarity">
    <text evidence="1">Belongs to the EEIG family.</text>
</comment>
<dbReference type="EMBL" id="CAJOBC010004418">
    <property type="protein sequence ID" value="CAF3827027.1"/>
    <property type="molecule type" value="Genomic_DNA"/>
</dbReference>
<feature type="domain" description="C2 NT-type" evidence="3">
    <location>
        <begin position="18"/>
        <end position="162"/>
    </location>
</feature>
<dbReference type="Proteomes" id="UP000681722">
    <property type="component" value="Unassembled WGS sequence"/>
</dbReference>
<evidence type="ECO:0000256" key="2">
    <source>
        <dbReference type="SAM" id="MobiDB-lite"/>
    </source>
</evidence>
<evidence type="ECO:0000256" key="1">
    <source>
        <dbReference type="ARBA" id="ARBA00034780"/>
    </source>
</evidence>
<dbReference type="PANTHER" id="PTHR21456">
    <property type="entry name" value="FAMILY WITH SEQUENCE SIMILARITY 102"/>
    <property type="match status" value="1"/>
</dbReference>
<dbReference type="AlphaFoldDB" id="A0A814KZS7"/>
<organism evidence="4 6">
    <name type="scientific">Didymodactylos carnosus</name>
    <dbReference type="NCBI Taxonomy" id="1234261"/>
    <lineage>
        <taxon>Eukaryota</taxon>
        <taxon>Metazoa</taxon>
        <taxon>Spiralia</taxon>
        <taxon>Gnathifera</taxon>
        <taxon>Rotifera</taxon>
        <taxon>Eurotatoria</taxon>
        <taxon>Bdelloidea</taxon>
        <taxon>Philodinida</taxon>
        <taxon>Philodinidae</taxon>
        <taxon>Didymodactylos</taxon>
    </lineage>
</organism>
<keyword evidence="6" id="KW-1185">Reference proteome</keyword>
<evidence type="ECO:0000313" key="6">
    <source>
        <dbReference type="Proteomes" id="UP000663829"/>
    </source>
</evidence>
<gene>
    <name evidence="4" type="ORF">GPM918_LOCUS16645</name>
    <name evidence="5" type="ORF">SRO942_LOCUS16647</name>
</gene>
<dbReference type="PROSITE" id="PS51840">
    <property type="entry name" value="C2_NT"/>
    <property type="match status" value="1"/>
</dbReference>
<dbReference type="Proteomes" id="UP000663829">
    <property type="component" value="Unassembled WGS sequence"/>
</dbReference>
<protein>
    <recommendedName>
        <fullName evidence="3">C2 NT-type domain-containing protein</fullName>
    </recommendedName>
</protein>
<name>A0A814KZS7_9BILA</name>
<feature type="compositionally biased region" description="Low complexity" evidence="2">
    <location>
        <begin position="203"/>
        <end position="223"/>
    </location>
</feature>
<feature type="compositionally biased region" description="Polar residues" evidence="2">
    <location>
        <begin position="231"/>
        <end position="263"/>
    </location>
</feature>
<evidence type="ECO:0000313" key="4">
    <source>
        <dbReference type="EMBL" id="CAF1058309.1"/>
    </source>
</evidence>
<feature type="compositionally biased region" description="Polar residues" evidence="2">
    <location>
        <begin position="189"/>
        <end position="202"/>
    </location>
</feature>
<reference evidence="4" key="1">
    <citation type="submission" date="2021-02" db="EMBL/GenBank/DDBJ databases">
        <authorList>
            <person name="Nowell W R."/>
        </authorList>
    </citation>
    <scope>NUCLEOTIDE SEQUENCE</scope>
</reference>